<proteinExistence type="predicted"/>
<dbReference type="EMBL" id="JACXVP010000006">
    <property type="protein sequence ID" value="KAG5599678.1"/>
    <property type="molecule type" value="Genomic_DNA"/>
</dbReference>
<protein>
    <submittedName>
        <fullName evidence="2">Uncharacterized protein</fullName>
    </submittedName>
</protein>
<evidence type="ECO:0000256" key="1">
    <source>
        <dbReference type="SAM" id="MobiDB-lite"/>
    </source>
</evidence>
<evidence type="ECO:0000313" key="2">
    <source>
        <dbReference type="EMBL" id="KAG5599678.1"/>
    </source>
</evidence>
<sequence>MHVQAPQKHSDALTQMIIPFSHTKDQKGHYKACNGAKCKGFIEFHPKEGKVQEVFKRGSHIHKGGHKRGICQTGSYSSKFA</sequence>
<feature type="compositionally biased region" description="Polar residues" evidence="1">
    <location>
        <begin position="72"/>
        <end position="81"/>
    </location>
</feature>
<dbReference type="Proteomes" id="UP000824120">
    <property type="component" value="Chromosome 6"/>
</dbReference>
<evidence type="ECO:0000313" key="3">
    <source>
        <dbReference type="Proteomes" id="UP000824120"/>
    </source>
</evidence>
<name>A0A9J5YL55_SOLCO</name>
<accession>A0A9J5YL55</accession>
<reference evidence="2 3" key="1">
    <citation type="submission" date="2020-09" db="EMBL/GenBank/DDBJ databases">
        <title>De no assembly of potato wild relative species, Solanum commersonii.</title>
        <authorList>
            <person name="Cho K."/>
        </authorList>
    </citation>
    <scope>NUCLEOTIDE SEQUENCE [LARGE SCALE GENOMIC DNA]</scope>
    <source>
        <strain evidence="2">LZ3.2</strain>
        <tissue evidence="2">Leaf</tissue>
    </source>
</reference>
<organism evidence="2 3">
    <name type="scientific">Solanum commersonii</name>
    <name type="common">Commerson's wild potato</name>
    <name type="synonym">Commerson's nightshade</name>
    <dbReference type="NCBI Taxonomy" id="4109"/>
    <lineage>
        <taxon>Eukaryota</taxon>
        <taxon>Viridiplantae</taxon>
        <taxon>Streptophyta</taxon>
        <taxon>Embryophyta</taxon>
        <taxon>Tracheophyta</taxon>
        <taxon>Spermatophyta</taxon>
        <taxon>Magnoliopsida</taxon>
        <taxon>eudicotyledons</taxon>
        <taxon>Gunneridae</taxon>
        <taxon>Pentapetalae</taxon>
        <taxon>asterids</taxon>
        <taxon>lamiids</taxon>
        <taxon>Solanales</taxon>
        <taxon>Solanaceae</taxon>
        <taxon>Solanoideae</taxon>
        <taxon>Solaneae</taxon>
        <taxon>Solanum</taxon>
    </lineage>
</organism>
<comment type="caution">
    <text evidence="2">The sequence shown here is derived from an EMBL/GenBank/DDBJ whole genome shotgun (WGS) entry which is preliminary data.</text>
</comment>
<keyword evidence="3" id="KW-1185">Reference proteome</keyword>
<dbReference type="AlphaFoldDB" id="A0A9J5YL55"/>
<gene>
    <name evidence="2" type="ORF">H5410_031048</name>
</gene>
<feature type="region of interest" description="Disordered" evidence="1">
    <location>
        <begin position="61"/>
        <end position="81"/>
    </location>
</feature>